<proteinExistence type="predicted"/>
<accession>A0A1H3FEJ4</accession>
<organism evidence="1 2">
    <name type="scientific">Nitrosomonas halophila</name>
    <dbReference type="NCBI Taxonomy" id="44576"/>
    <lineage>
        <taxon>Bacteria</taxon>
        <taxon>Pseudomonadati</taxon>
        <taxon>Pseudomonadota</taxon>
        <taxon>Betaproteobacteria</taxon>
        <taxon>Nitrosomonadales</taxon>
        <taxon>Nitrosomonadaceae</taxon>
        <taxon>Nitrosomonas</taxon>
    </lineage>
</organism>
<keyword evidence="2" id="KW-1185">Reference proteome</keyword>
<gene>
    <name evidence="1" type="ORF">SAMN05421881_101171</name>
</gene>
<dbReference type="STRING" id="44576.SAMN05421881_101171"/>
<dbReference type="OrthoDB" id="7358102at2"/>
<dbReference type="GO" id="GO:0003677">
    <property type="term" value="F:DNA binding"/>
    <property type="evidence" value="ECO:0007669"/>
    <property type="project" value="InterPro"/>
</dbReference>
<evidence type="ECO:0000313" key="1">
    <source>
        <dbReference type="EMBL" id="SDX89411.1"/>
    </source>
</evidence>
<reference evidence="1 2" key="1">
    <citation type="submission" date="2016-10" db="EMBL/GenBank/DDBJ databases">
        <authorList>
            <person name="de Groot N.N."/>
        </authorList>
    </citation>
    <scope>NUCLEOTIDE SEQUENCE [LARGE SCALE GENOMIC DNA]</scope>
    <source>
        <strain evidence="1 2">Nm1</strain>
    </source>
</reference>
<dbReference type="RefSeq" id="WP_143032285.1">
    <property type="nucleotide sequence ID" value="NZ_FNOY01000011.1"/>
</dbReference>
<evidence type="ECO:0000313" key="2">
    <source>
        <dbReference type="Proteomes" id="UP000198640"/>
    </source>
</evidence>
<dbReference type="AlphaFoldDB" id="A0A1H3FEJ4"/>
<dbReference type="InterPro" id="IPR010982">
    <property type="entry name" value="Lambda_DNA-bd_dom_sf"/>
</dbReference>
<name>A0A1H3FEJ4_9PROT</name>
<protein>
    <submittedName>
        <fullName evidence="1">Uncharacterized protein</fullName>
    </submittedName>
</protein>
<dbReference type="Gene3D" id="1.10.260.40">
    <property type="entry name" value="lambda repressor-like DNA-binding domains"/>
    <property type="match status" value="1"/>
</dbReference>
<dbReference type="Proteomes" id="UP000198640">
    <property type="component" value="Unassembled WGS sequence"/>
</dbReference>
<dbReference type="EMBL" id="FNOY01000011">
    <property type="protein sequence ID" value="SDX89411.1"/>
    <property type="molecule type" value="Genomic_DNA"/>
</dbReference>
<sequence length="112" mass="12758">MWRELMIAAIEQTSITQVALDLGVSRTAISLIFHDKYPASPQHIAQRVMAVYGRVECPYLGQEISHAQCADYHTRRPPTSSPRAMKHWRTCQTCAHKDAQTHEPEISQEITQ</sequence>